<feature type="region of interest" description="Disordered" evidence="1">
    <location>
        <begin position="96"/>
        <end position="219"/>
    </location>
</feature>
<proteinExistence type="predicted"/>
<sequence length="749" mass="81538">MHKLFRSFRPAKSRLSDNDDANKDAQLDTIQLSSAPTLINEPRLSSASSTTTTASGSTATSAALRNGEINSRGTSLDNDSTHVAIPDRKVFKFPRNSSAMSLPTLSSNTGRTTDASSPDSIPSATSSSGSFSTSAGGLSPVTAQKPPVAAERRGNADNDSSSEDDAISVSSLVPKSSSSGGDSSDDESAIIKRPRVRAPGHKSHHPQDQIHNITSPPTNLQVPAIVVEAPSPPRSRQAAVQTTSDNSNKRSSFNNLPKPSFGAHRHSAPSIQRNSLLDLSMQHQNMLRQQRQVQQQRATYYGGGNIGYGGPLLHIDPREDKPVFHEGLLGQVQQQEVLKEMRKHHPTPMTVAVAGNYRIPVHYGQSPVMMPPQHQSMQMIPQQSSQHPFAPHLMHHPMAQPMIMSHQMPHHHIIPPHQQHPYYNNMMPTPYAMSYIPYADADSDIDEDTSSALDRRELKERWLEQEREKNRPGKRDSEQSVSGHGVSSSASSSSLSGNGVNNQSRRSAEQSAKRASDVRSLANLQPIPASGSDSGTESNSASTSSSSEDDEIPLSKLSRPSSTFIPVSNNTAFPLFHNSSNSHASSSEFRSSSSSREIKQRHSSPILSVREVIGGGVRLHRPLSSSNLSPSFSVAPLSSKQKGSIHPPSASDRSKMDSTSSIDREVSPQQLLNLDDFIKTCLSLQPMSTTSRSKMYSRYVSYMEEVSHGGDADEYMVPSMADFEMSFQEMGFSKKIRDNVGVWMNVVLL</sequence>
<evidence type="ECO:0000313" key="4">
    <source>
        <dbReference type="Proteomes" id="UP000317494"/>
    </source>
</evidence>
<dbReference type="Proteomes" id="UP000317494">
    <property type="component" value="Unassembled WGS sequence"/>
</dbReference>
<evidence type="ECO:0000256" key="1">
    <source>
        <dbReference type="SAM" id="MobiDB-lite"/>
    </source>
</evidence>
<dbReference type="AlphaFoldDB" id="A0A507D2F9"/>
<organism evidence="3 4">
    <name type="scientific">Synchytrium endobioticum</name>
    <dbReference type="NCBI Taxonomy" id="286115"/>
    <lineage>
        <taxon>Eukaryota</taxon>
        <taxon>Fungi</taxon>
        <taxon>Fungi incertae sedis</taxon>
        <taxon>Chytridiomycota</taxon>
        <taxon>Chytridiomycota incertae sedis</taxon>
        <taxon>Chytridiomycetes</taxon>
        <taxon>Synchytriales</taxon>
        <taxon>Synchytriaceae</taxon>
        <taxon>Synchytrium</taxon>
    </lineage>
</organism>
<feature type="compositionally biased region" description="Basic residues" evidence="1">
    <location>
        <begin position="1"/>
        <end position="12"/>
    </location>
</feature>
<dbReference type="EMBL" id="QEAM01000187">
    <property type="protein sequence ID" value="TPX44318.1"/>
    <property type="molecule type" value="Genomic_DNA"/>
</dbReference>
<feature type="region of interest" description="Disordered" evidence="1">
    <location>
        <begin position="231"/>
        <end position="269"/>
    </location>
</feature>
<feature type="compositionally biased region" description="Polar residues" evidence="1">
    <location>
        <begin position="68"/>
        <end position="78"/>
    </location>
</feature>
<feature type="compositionally biased region" description="Low complexity" evidence="1">
    <location>
        <begin position="624"/>
        <end position="633"/>
    </location>
</feature>
<feature type="compositionally biased region" description="Low complexity" evidence="1">
    <location>
        <begin position="45"/>
        <end position="63"/>
    </location>
</feature>
<feature type="compositionally biased region" description="Polar residues" evidence="1">
    <location>
        <begin position="28"/>
        <end position="37"/>
    </location>
</feature>
<feature type="compositionally biased region" description="Low complexity" evidence="1">
    <location>
        <begin position="579"/>
        <end position="595"/>
    </location>
</feature>
<feature type="compositionally biased region" description="Low complexity" evidence="1">
    <location>
        <begin position="167"/>
        <end position="182"/>
    </location>
</feature>
<feature type="compositionally biased region" description="Basic and acidic residues" evidence="1">
    <location>
        <begin position="453"/>
        <end position="478"/>
    </location>
</feature>
<dbReference type="EMBL" id="QEAN01000152">
    <property type="protein sequence ID" value="TPX45485.1"/>
    <property type="molecule type" value="Genomic_DNA"/>
</dbReference>
<feature type="compositionally biased region" description="Low complexity" evidence="1">
    <location>
        <begin position="113"/>
        <end position="139"/>
    </location>
</feature>
<reference evidence="4 5" key="1">
    <citation type="journal article" date="2019" name="Sci. Rep.">
        <title>Comparative genomics of chytrid fungi reveal insights into the obligate biotrophic and pathogenic lifestyle of Synchytrium endobioticum.</title>
        <authorList>
            <person name="van de Vossenberg B.T.L.H."/>
            <person name="Warris S."/>
            <person name="Nguyen H.D.T."/>
            <person name="van Gent-Pelzer M.P.E."/>
            <person name="Joly D.L."/>
            <person name="van de Geest H.C."/>
            <person name="Bonants P.J.M."/>
            <person name="Smith D.S."/>
            <person name="Levesque C.A."/>
            <person name="van der Lee T.A.J."/>
        </authorList>
    </citation>
    <scope>NUCLEOTIDE SEQUENCE [LARGE SCALE GENOMIC DNA]</scope>
    <source>
        <strain evidence="2 5">LEV6574</strain>
        <strain evidence="3 4">MB42</strain>
    </source>
</reference>
<feature type="compositionally biased region" description="Basic and acidic residues" evidence="1">
    <location>
        <begin position="14"/>
        <end position="26"/>
    </location>
</feature>
<protein>
    <submittedName>
        <fullName evidence="3">Uncharacterized protein</fullName>
    </submittedName>
</protein>
<feature type="compositionally biased region" description="Low complexity" evidence="1">
    <location>
        <begin position="480"/>
        <end position="504"/>
    </location>
</feature>
<feature type="region of interest" description="Disordered" evidence="1">
    <location>
        <begin position="579"/>
        <end position="603"/>
    </location>
</feature>
<dbReference type="Proteomes" id="UP000320475">
    <property type="component" value="Unassembled WGS sequence"/>
</dbReference>
<keyword evidence="4" id="KW-1185">Reference proteome</keyword>
<evidence type="ECO:0000313" key="3">
    <source>
        <dbReference type="EMBL" id="TPX45485.1"/>
    </source>
</evidence>
<evidence type="ECO:0000313" key="5">
    <source>
        <dbReference type="Proteomes" id="UP000320475"/>
    </source>
</evidence>
<feature type="compositionally biased region" description="Polar residues" evidence="1">
    <location>
        <begin position="96"/>
        <end position="112"/>
    </location>
</feature>
<comment type="caution">
    <text evidence="3">The sequence shown here is derived from an EMBL/GenBank/DDBJ whole genome shotgun (WGS) entry which is preliminary data.</text>
</comment>
<feature type="compositionally biased region" description="Basic residues" evidence="1">
    <location>
        <begin position="192"/>
        <end position="204"/>
    </location>
</feature>
<gene>
    <name evidence="2" type="ORF">SeLEV6574_g04559</name>
    <name evidence="3" type="ORF">SeMB42_g03987</name>
</gene>
<dbReference type="VEuPathDB" id="FungiDB:SeMB42_g03987"/>
<feature type="compositionally biased region" description="Polar residues" evidence="1">
    <location>
        <begin position="209"/>
        <end position="219"/>
    </location>
</feature>
<name>A0A507D2F9_9FUNG</name>
<feature type="compositionally biased region" description="Basic and acidic residues" evidence="1">
    <location>
        <begin position="506"/>
        <end position="517"/>
    </location>
</feature>
<feature type="region of interest" description="Disordered" evidence="1">
    <location>
        <begin position="1"/>
        <end position="81"/>
    </location>
</feature>
<feature type="compositionally biased region" description="Polar residues" evidence="1">
    <location>
        <begin position="238"/>
        <end position="257"/>
    </location>
</feature>
<feature type="region of interest" description="Disordered" evidence="1">
    <location>
        <begin position="446"/>
        <end position="563"/>
    </location>
</feature>
<feature type="compositionally biased region" description="Basic and acidic residues" evidence="1">
    <location>
        <begin position="652"/>
        <end position="665"/>
    </location>
</feature>
<feature type="region of interest" description="Disordered" evidence="1">
    <location>
        <begin position="624"/>
        <end position="665"/>
    </location>
</feature>
<evidence type="ECO:0000313" key="2">
    <source>
        <dbReference type="EMBL" id="TPX44318.1"/>
    </source>
</evidence>
<accession>A0A507D2F9</accession>
<feature type="compositionally biased region" description="Low complexity" evidence="1">
    <location>
        <begin position="529"/>
        <end position="546"/>
    </location>
</feature>